<sequence length="195" mass="21837">MENLAEKKKAILESTLALVKVNGFHGTPMSMVAKKAGVAAGTIYHYFESKDSLIFELYSYLKQQAIQVVRESQKPDATYQERFFALWFAFYTYYTSNPSVLCFFEQFVNSPYAEKAKSIPSELDELLHAFFEEGINSGQLRPVAPQILSMLAHGNAISLAKVYGIGKLNLATADLELVVQILWDGMSQKTSEINS</sequence>
<feature type="domain" description="HTH tetR-type" evidence="3">
    <location>
        <begin position="5"/>
        <end position="65"/>
    </location>
</feature>
<accession>A0A364RG48</accession>
<keyword evidence="1 2" id="KW-0238">DNA-binding</keyword>
<evidence type="ECO:0000256" key="2">
    <source>
        <dbReference type="PROSITE-ProRule" id="PRU00335"/>
    </source>
</evidence>
<dbReference type="InterPro" id="IPR050109">
    <property type="entry name" value="HTH-type_TetR-like_transc_reg"/>
</dbReference>
<evidence type="ECO:0000313" key="5">
    <source>
        <dbReference type="Proteomes" id="UP000251692"/>
    </source>
</evidence>
<dbReference type="Pfam" id="PF22604">
    <property type="entry name" value="TetR_HI_0893_C"/>
    <property type="match status" value="1"/>
</dbReference>
<evidence type="ECO:0000259" key="3">
    <source>
        <dbReference type="PROSITE" id="PS50977"/>
    </source>
</evidence>
<proteinExistence type="predicted"/>
<dbReference type="PANTHER" id="PTHR30055">
    <property type="entry name" value="HTH-TYPE TRANSCRIPTIONAL REGULATOR RUTR"/>
    <property type="match status" value="1"/>
</dbReference>
<feature type="DNA-binding region" description="H-T-H motif" evidence="2">
    <location>
        <begin position="28"/>
        <end position="47"/>
    </location>
</feature>
<gene>
    <name evidence="4" type="ORF">DP923_07925</name>
</gene>
<dbReference type="Proteomes" id="UP000251692">
    <property type="component" value="Unassembled WGS sequence"/>
</dbReference>
<reference evidence="4 5" key="2">
    <citation type="submission" date="2018-07" db="EMBL/GenBank/DDBJ databases">
        <title>Pontibacter sp. 2b14 genomic sequence and assembly.</title>
        <authorList>
            <person name="Du Z.-J."/>
        </authorList>
    </citation>
    <scope>NUCLEOTIDE SEQUENCE [LARGE SCALE GENOMIC DNA]</scope>
    <source>
        <strain evidence="4 5">2b14</strain>
    </source>
</reference>
<keyword evidence="5" id="KW-1185">Reference proteome</keyword>
<dbReference type="EMBL" id="QMDV01000002">
    <property type="protein sequence ID" value="RAU83146.1"/>
    <property type="molecule type" value="Genomic_DNA"/>
</dbReference>
<evidence type="ECO:0000313" key="4">
    <source>
        <dbReference type="EMBL" id="RAU83146.1"/>
    </source>
</evidence>
<dbReference type="Gene3D" id="1.10.357.10">
    <property type="entry name" value="Tetracycline Repressor, domain 2"/>
    <property type="match status" value="1"/>
</dbReference>
<dbReference type="AlphaFoldDB" id="A0A364RG48"/>
<dbReference type="InterPro" id="IPR001647">
    <property type="entry name" value="HTH_TetR"/>
</dbReference>
<dbReference type="InterPro" id="IPR054422">
    <property type="entry name" value="TetR-like_HI_0893_C"/>
</dbReference>
<organism evidence="4 5">
    <name type="scientific">Pontibacter arcticus</name>
    <dbReference type="NCBI Taxonomy" id="2080288"/>
    <lineage>
        <taxon>Bacteria</taxon>
        <taxon>Pseudomonadati</taxon>
        <taxon>Bacteroidota</taxon>
        <taxon>Cytophagia</taxon>
        <taxon>Cytophagales</taxon>
        <taxon>Hymenobacteraceae</taxon>
        <taxon>Pontibacter</taxon>
    </lineage>
</organism>
<dbReference type="PANTHER" id="PTHR30055:SF207">
    <property type="entry name" value="HTH-TYPE TRANSCRIPTIONAL REPRESSOR FATR"/>
    <property type="match status" value="1"/>
</dbReference>
<reference evidence="4 5" key="1">
    <citation type="submission" date="2018-06" db="EMBL/GenBank/DDBJ databases">
        <authorList>
            <person name="Liu Z.-W."/>
        </authorList>
    </citation>
    <scope>NUCLEOTIDE SEQUENCE [LARGE SCALE GENOMIC DNA]</scope>
    <source>
        <strain evidence="4 5">2b14</strain>
    </source>
</reference>
<protein>
    <submittedName>
        <fullName evidence="4">TetR/AcrR family transcriptional regulator</fullName>
    </submittedName>
</protein>
<dbReference type="PRINTS" id="PR00455">
    <property type="entry name" value="HTHTETR"/>
</dbReference>
<dbReference type="RefSeq" id="WP_112305296.1">
    <property type="nucleotide sequence ID" value="NZ_QMDV01000002.1"/>
</dbReference>
<dbReference type="SUPFAM" id="SSF46689">
    <property type="entry name" value="Homeodomain-like"/>
    <property type="match status" value="1"/>
</dbReference>
<dbReference type="InterPro" id="IPR036271">
    <property type="entry name" value="Tet_transcr_reg_TetR-rel_C_sf"/>
</dbReference>
<evidence type="ECO:0000256" key="1">
    <source>
        <dbReference type="ARBA" id="ARBA00023125"/>
    </source>
</evidence>
<dbReference type="Pfam" id="PF00440">
    <property type="entry name" value="TetR_N"/>
    <property type="match status" value="1"/>
</dbReference>
<dbReference type="PROSITE" id="PS50977">
    <property type="entry name" value="HTH_TETR_2"/>
    <property type="match status" value="1"/>
</dbReference>
<name>A0A364RG48_9BACT</name>
<dbReference type="SUPFAM" id="SSF48498">
    <property type="entry name" value="Tetracyclin repressor-like, C-terminal domain"/>
    <property type="match status" value="1"/>
</dbReference>
<dbReference type="InterPro" id="IPR009057">
    <property type="entry name" value="Homeodomain-like_sf"/>
</dbReference>
<dbReference type="GO" id="GO:0000976">
    <property type="term" value="F:transcription cis-regulatory region binding"/>
    <property type="evidence" value="ECO:0007669"/>
    <property type="project" value="TreeGrafter"/>
</dbReference>
<dbReference type="GO" id="GO:0003700">
    <property type="term" value="F:DNA-binding transcription factor activity"/>
    <property type="evidence" value="ECO:0007669"/>
    <property type="project" value="TreeGrafter"/>
</dbReference>
<dbReference type="OrthoDB" id="6430772at2"/>
<comment type="caution">
    <text evidence="4">The sequence shown here is derived from an EMBL/GenBank/DDBJ whole genome shotgun (WGS) entry which is preliminary data.</text>
</comment>